<evidence type="ECO:0000313" key="1">
    <source>
        <dbReference type="EMBL" id="OVA01416.1"/>
    </source>
</evidence>
<organism evidence="1 2">
    <name type="scientific">Macleaya cordata</name>
    <name type="common">Five-seeded plume-poppy</name>
    <name type="synonym">Bocconia cordata</name>
    <dbReference type="NCBI Taxonomy" id="56857"/>
    <lineage>
        <taxon>Eukaryota</taxon>
        <taxon>Viridiplantae</taxon>
        <taxon>Streptophyta</taxon>
        <taxon>Embryophyta</taxon>
        <taxon>Tracheophyta</taxon>
        <taxon>Spermatophyta</taxon>
        <taxon>Magnoliopsida</taxon>
        <taxon>Ranunculales</taxon>
        <taxon>Papaveraceae</taxon>
        <taxon>Papaveroideae</taxon>
        <taxon>Macleaya</taxon>
    </lineage>
</organism>
<dbReference type="EMBL" id="MVGT01004097">
    <property type="protein sequence ID" value="OVA01416.1"/>
    <property type="molecule type" value="Genomic_DNA"/>
</dbReference>
<keyword evidence="2" id="KW-1185">Reference proteome</keyword>
<sequence length="120" mass="13209">MGGSGDSNTCSKQVPVQNNIGHLAVLGVVKLIIGRTNALGLIFHVGMRTVRVGEDFKVGGYEGVKHMRCNKCDDTQWFNEALKLKETPKSNNPLGARILIDATLEDFCTKFQTNVNFKKN</sequence>
<dbReference type="InParanoid" id="A0A200PT99"/>
<reference evidence="1 2" key="1">
    <citation type="journal article" date="2017" name="Mol. Plant">
        <title>The Genome of Medicinal Plant Macleaya cordata Provides New Insights into Benzylisoquinoline Alkaloids Metabolism.</title>
        <authorList>
            <person name="Liu X."/>
            <person name="Liu Y."/>
            <person name="Huang P."/>
            <person name="Ma Y."/>
            <person name="Qing Z."/>
            <person name="Tang Q."/>
            <person name="Cao H."/>
            <person name="Cheng P."/>
            <person name="Zheng Y."/>
            <person name="Yuan Z."/>
            <person name="Zhou Y."/>
            <person name="Liu J."/>
            <person name="Tang Z."/>
            <person name="Zhuo Y."/>
            <person name="Zhang Y."/>
            <person name="Yu L."/>
            <person name="Huang J."/>
            <person name="Yang P."/>
            <person name="Peng Q."/>
            <person name="Zhang J."/>
            <person name="Jiang W."/>
            <person name="Zhang Z."/>
            <person name="Lin K."/>
            <person name="Ro D.K."/>
            <person name="Chen X."/>
            <person name="Xiong X."/>
            <person name="Shang Y."/>
            <person name="Huang S."/>
            <person name="Zeng J."/>
        </authorList>
    </citation>
    <scope>NUCLEOTIDE SEQUENCE [LARGE SCALE GENOMIC DNA]</scope>
    <source>
        <strain evidence="2">cv. BLH2017</strain>
        <tissue evidence="1">Root</tissue>
    </source>
</reference>
<dbReference type="AlphaFoldDB" id="A0A200PT99"/>
<dbReference type="Proteomes" id="UP000195402">
    <property type="component" value="Unassembled WGS sequence"/>
</dbReference>
<proteinExistence type="predicted"/>
<accession>A0A200PT99</accession>
<evidence type="ECO:0000313" key="2">
    <source>
        <dbReference type="Proteomes" id="UP000195402"/>
    </source>
</evidence>
<name>A0A200PT99_MACCD</name>
<protein>
    <submittedName>
        <fullName evidence="1">Uncharacterized protein</fullName>
    </submittedName>
</protein>
<gene>
    <name evidence="1" type="ORF">BVC80_8447g2</name>
</gene>
<comment type="caution">
    <text evidence="1">The sequence shown here is derived from an EMBL/GenBank/DDBJ whole genome shotgun (WGS) entry which is preliminary data.</text>
</comment>